<dbReference type="PANTHER" id="PTHR44688">
    <property type="entry name" value="DNA-BINDING TRANSCRIPTIONAL ACTIVATOR DEVR_DOSR"/>
    <property type="match status" value="1"/>
</dbReference>
<sequence>MNAELIGNYVKGINPAEQHDKKVHTAVKGFVELFPFLRVSLFGYSPLSFIGEGIIRMDGSGVYGMSDIREDIRAIPPVYSVVHSKRAMFVSNAEEENSLPEKYVHRFKLSSLMIVPVIQSSTVIGGIFLDRYTGAGLPTRELITSLEQYGKCLGQLLYEPSDKKVHLSKRETEVLQELAFGYSIKEIAGSFGISPFTVRDYVGSALRKLNVKHRGQGIAEAIRLGLIH</sequence>
<dbReference type="PROSITE" id="PS50043">
    <property type="entry name" value="HTH_LUXR_2"/>
    <property type="match status" value="1"/>
</dbReference>
<evidence type="ECO:0000256" key="3">
    <source>
        <dbReference type="ARBA" id="ARBA00023163"/>
    </source>
</evidence>
<gene>
    <name evidence="5" type="ORF">MUO15_18100</name>
</gene>
<dbReference type="EMBL" id="CP095075">
    <property type="protein sequence ID" value="UOR11482.1"/>
    <property type="molecule type" value="Genomic_DNA"/>
</dbReference>
<dbReference type="Proteomes" id="UP000830326">
    <property type="component" value="Chromosome"/>
</dbReference>
<evidence type="ECO:0000313" key="6">
    <source>
        <dbReference type="Proteomes" id="UP000830326"/>
    </source>
</evidence>
<dbReference type="RefSeq" id="WP_245031491.1">
    <property type="nucleotide sequence ID" value="NZ_CP095075.1"/>
</dbReference>
<dbReference type="PRINTS" id="PR00038">
    <property type="entry name" value="HTHLUXR"/>
</dbReference>
<evidence type="ECO:0000313" key="5">
    <source>
        <dbReference type="EMBL" id="UOR11482.1"/>
    </source>
</evidence>
<dbReference type="PANTHER" id="PTHR44688:SF16">
    <property type="entry name" value="DNA-BINDING TRANSCRIPTIONAL ACTIVATOR DEVR_DOSR"/>
    <property type="match status" value="1"/>
</dbReference>
<evidence type="ECO:0000256" key="2">
    <source>
        <dbReference type="ARBA" id="ARBA00023125"/>
    </source>
</evidence>
<accession>A0ABY4H9K5</accession>
<dbReference type="SUPFAM" id="SSF46894">
    <property type="entry name" value="C-terminal effector domain of the bipartite response regulators"/>
    <property type="match status" value="1"/>
</dbReference>
<keyword evidence="6" id="KW-1185">Reference proteome</keyword>
<dbReference type="InterPro" id="IPR000792">
    <property type="entry name" value="Tscrpt_reg_LuxR_C"/>
</dbReference>
<dbReference type="InterPro" id="IPR016032">
    <property type="entry name" value="Sig_transdc_resp-reg_C-effctor"/>
</dbReference>
<evidence type="ECO:0000259" key="4">
    <source>
        <dbReference type="PROSITE" id="PS50043"/>
    </source>
</evidence>
<reference evidence="5" key="1">
    <citation type="submission" date="2022-04" db="EMBL/GenBank/DDBJ databases">
        <title>Halobacillus sp. isolated from saltern.</title>
        <authorList>
            <person name="Won M."/>
            <person name="Lee C.-M."/>
            <person name="Woen H.-Y."/>
            <person name="Kwon S.-W."/>
        </authorList>
    </citation>
    <scope>NUCLEOTIDE SEQUENCE</scope>
    <source>
        <strain evidence="5">SSHM10-5</strain>
    </source>
</reference>
<dbReference type="SUPFAM" id="SSF55781">
    <property type="entry name" value="GAF domain-like"/>
    <property type="match status" value="1"/>
</dbReference>
<dbReference type="InterPro" id="IPR036388">
    <property type="entry name" value="WH-like_DNA-bd_sf"/>
</dbReference>
<proteinExistence type="predicted"/>
<dbReference type="CDD" id="cd06170">
    <property type="entry name" value="LuxR_C_like"/>
    <property type="match status" value="1"/>
</dbReference>
<name>A0ABY4H9K5_9BACI</name>
<organism evidence="5 6">
    <name type="scientific">Halobacillus amylolyticus</name>
    <dbReference type="NCBI Taxonomy" id="2932259"/>
    <lineage>
        <taxon>Bacteria</taxon>
        <taxon>Bacillati</taxon>
        <taxon>Bacillota</taxon>
        <taxon>Bacilli</taxon>
        <taxon>Bacillales</taxon>
        <taxon>Bacillaceae</taxon>
        <taxon>Halobacillus</taxon>
    </lineage>
</organism>
<evidence type="ECO:0000256" key="1">
    <source>
        <dbReference type="ARBA" id="ARBA00023015"/>
    </source>
</evidence>
<keyword evidence="2" id="KW-0238">DNA-binding</keyword>
<dbReference type="Pfam" id="PF00196">
    <property type="entry name" value="GerE"/>
    <property type="match status" value="1"/>
</dbReference>
<keyword evidence="3" id="KW-0804">Transcription</keyword>
<dbReference type="Gene3D" id="1.10.10.10">
    <property type="entry name" value="Winged helix-like DNA-binding domain superfamily/Winged helix DNA-binding domain"/>
    <property type="match status" value="1"/>
</dbReference>
<feature type="domain" description="HTH luxR-type" evidence="4">
    <location>
        <begin position="160"/>
        <end position="225"/>
    </location>
</feature>
<keyword evidence="1" id="KW-0805">Transcription regulation</keyword>
<dbReference type="SMART" id="SM00421">
    <property type="entry name" value="HTH_LUXR"/>
    <property type="match status" value="1"/>
</dbReference>
<dbReference type="Gene3D" id="3.30.450.40">
    <property type="match status" value="1"/>
</dbReference>
<protein>
    <submittedName>
        <fullName evidence="5">LuxR C-terminal-related transcriptional regulator</fullName>
    </submittedName>
</protein>
<dbReference type="InterPro" id="IPR029016">
    <property type="entry name" value="GAF-like_dom_sf"/>
</dbReference>